<evidence type="ECO:0000256" key="8">
    <source>
        <dbReference type="SAM" id="SignalP"/>
    </source>
</evidence>
<keyword evidence="6 7" id="KW-0472">Membrane</keyword>
<dbReference type="Gene3D" id="3.90.550.10">
    <property type="entry name" value="Spore Coat Polysaccharide Biosynthesis Protein SpsA, Chain A"/>
    <property type="match status" value="1"/>
</dbReference>
<feature type="transmembrane region" description="Helical" evidence="7">
    <location>
        <begin position="537"/>
        <end position="557"/>
    </location>
</feature>
<comment type="similarity">
    <text evidence="2">Belongs to the NodC/HAS family.</text>
</comment>
<dbReference type="InterPro" id="IPR001173">
    <property type="entry name" value="Glyco_trans_2-like"/>
</dbReference>
<evidence type="ECO:0000256" key="2">
    <source>
        <dbReference type="ARBA" id="ARBA00006782"/>
    </source>
</evidence>
<evidence type="ECO:0000259" key="9">
    <source>
        <dbReference type="Pfam" id="PF13632"/>
    </source>
</evidence>
<dbReference type="SUPFAM" id="SSF53448">
    <property type="entry name" value="Nucleotide-diphospho-sugar transferases"/>
    <property type="match status" value="1"/>
</dbReference>
<feature type="signal peptide" evidence="8">
    <location>
        <begin position="1"/>
        <end position="17"/>
    </location>
</feature>
<gene>
    <name evidence="10" type="ORF">K458DRAFT_440374</name>
</gene>
<dbReference type="Pfam" id="PF13632">
    <property type="entry name" value="Glyco_trans_2_3"/>
    <property type="match status" value="1"/>
</dbReference>
<name>A0A6G1JEC9_9PLEO</name>
<feature type="transmembrane region" description="Helical" evidence="7">
    <location>
        <begin position="504"/>
        <end position="525"/>
    </location>
</feature>
<sequence length="559" mass="63533">MGIVYLYLLLCSNHLWTIDTSLSIVLAEYCGWSNERLRKTSTGEGQPMSEKSNDLSLAEKGDYFANRDGEPNRKLDCIAAVVGYREDPVIFTKALESYLQADGCRFVLACIDGNGIEDQEMVEVFRKVYPTDSAVLELSLPFVEIALQMDRDKPKWMPDTNIITKCVAMAKQSFLDHKIHIIGPDAITRLCVTQPHLHKKGVMFTSFIISLALSELLNVDFLWTSDSDSIVYKDTLKMTVETIAGDDKCAGASTALAIHNRNETLVTKLGNTVFLNELHLSRCFASAVGANDCQSGPCAVFRIKALRPELLAWYKQTVWGHWMIVNEDRHLTTRLLLLGHRIRFIPHATTATESPVTLRRWLLQQVRWARSVHIESYAHPSIYLSQPPLFFFAALRRQLISFFIFAMVLSYLLTGTTPWLHFSLRDYAYRVLFTVVYLKVRNPIRPTWGEWSWSVPAGLFYNVPLPAVQVWSLITVFADGWGTTMRGAKEVEEKTRWRELKKKAWEVGFFVVWMGVVGGVIGRWIGGMVGLEGLERLLCMGVYMVAMWSGFGWWMVVAE</sequence>
<feature type="transmembrane region" description="Helical" evidence="7">
    <location>
        <begin position="399"/>
        <end position="420"/>
    </location>
</feature>
<keyword evidence="3" id="KW-1003">Cell membrane</keyword>
<organism evidence="10 11">
    <name type="scientific">Lentithecium fluviatile CBS 122367</name>
    <dbReference type="NCBI Taxonomy" id="1168545"/>
    <lineage>
        <taxon>Eukaryota</taxon>
        <taxon>Fungi</taxon>
        <taxon>Dikarya</taxon>
        <taxon>Ascomycota</taxon>
        <taxon>Pezizomycotina</taxon>
        <taxon>Dothideomycetes</taxon>
        <taxon>Pleosporomycetidae</taxon>
        <taxon>Pleosporales</taxon>
        <taxon>Massarineae</taxon>
        <taxon>Lentitheciaceae</taxon>
        <taxon>Lentithecium</taxon>
    </lineage>
</organism>
<feature type="chain" id="PRO_5026327440" evidence="8">
    <location>
        <begin position="18"/>
        <end position="559"/>
    </location>
</feature>
<keyword evidence="7" id="KW-1133">Transmembrane helix</keyword>
<protein>
    <submittedName>
        <fullName evidence="10">Glycosyltransferase family 2 protein</fullName>
    </submittedName>
</protein>
<dbReference type="Proteomes" id="UP000799291">
    <property type="component" value="Unassembled WGS sequence"/>
</dbReference>
<evidence type="ECO:0000256" key="4">
    <source>
        <dbReference type="ARBA" id="ARBA00022676"/>
    </source>
</evidence>
<evidence type="ECO:0000256" key="7">
    <source>
        <dbReference type="SAM" id="Phobius"/>
    </source>
</evidence>
<dbReference type="PANTHER" id="PTHR22913:SF12">
    <property type="entry name" value="MANNURONAN SYNTHASE"/>
    <property type="match status" value="1"/>
</dbReference>
<accession>A0A6G1JEC9</accession>
<proteinExistence type="inferred from homology"/>
<dbReference type="GO" id="GO:0030213">
    <property type="term" value="P:hyaluronan biosynthetic process"/>
    <property type="evidence" value="ECO:0007669"/>
    <property type="project" value="TreeGrafter"/>
</dbReference>
<keyword evidence="8" id="KW-0732">Signal</keyword>
<dbReference type="GO" id="GO:0085029">
    <property type="term" value="P:extracellular matrix assembly"/>
    <property type="evidence" value="ECO:0007669"/>
    <property type="project" value="TreeGrafter"/>
</dbReference>
<dbReference type="FunFam" id="3.90.550.10:FF:000367">
    <property type="entry name" value="Uncharacterized protein"/>
    <property type="match status" value="1"/>
</dbReference>
<evidence type="ECO:0000256" key="1">
    <source>
        <dbReference type="ARBA" id="ARBA00004236"/>
    </source>
</evidence>
<evidence type="ECO:0000256" key="3">
    <source>
        <dbReference type="ARBA" id="ARBA00022475"/>
    </source>
</evidence>
<keyword evidence="11" id="KW-1185">Reference proteome</keyword>
<keyword evidence="7" id="KW-0812">Transmembrane</keyword>
<evidence type="ECO:0000256" key="6">
    <source>
        <dbReference type="ARBA" id="ARBA00023136"/>
    </source>
</evidence>
<keyword evidence="4" id="KW-0328">Glycosyltransferase</keyword>
<dbReference type="AlphaFoldDB" id="A0A6G1JEC9"/>
<feature type="domain" description="Glycosyltransferase 2-like" evidence="9">
    <location>
        <begin position="226"/>
        <end position="423"/>
    </location>
</feature>
<reference evidence="10" key="1">
    <citation type="journal article" date="2020" name="Stud. Mycol.">
        <title>101 Dothideomycetes genomes: a test case for predicting lifestyles and emergence of pathogens.</title>
        <authorList>
            <person name="Haridas S."/>
            <person name="Albert R."/>
            <person name="Binder M."/>
            <person name="Bloem J."/>
            <person name="Labutti K."/>
            <person name="Salamov A."/>
            <person name="Andreopoulos B."/>
            <person name="Baker S."/>
            <person name="Barry K."/>
            <person name="Bills G."/>
            <person name="Bluhm B."/>
            <person name="Cannon C."/>
            <person name="Castanera R."/>
            <person name="Culley D."/>
            <person name="Daum C."/>
            <person name="Ezra D."/>
            <person name="Gonzalez J."/>
            <person name="Henrissat B."/>
            <person name="Kuo A."/>
            <person name="Liang C."/>
            <person name="Lipzen A."/>
            <person name="Lutzoni F."/>
            <person name="Magnuson J."/>
            <person name="Mondo S."/>
            <person name="Nolan M."/>
            <person name="Ohm R."/>
            <person name="Pangilinan J."/>
            <person name="Park H.-J."/>
            <person name="Ramirez L."/>
            <person name="Alfaro M."/>
            <person name="Sun H."/>
            <person name="Tritt A."/>
            <person name="Yoshinaga Y."/>
            <person name="Zwiers L.-H."/>
            <person name="Turgeon B."/>
            <person name="Goodwin S."/>
            <person name="Spatafora J."/>
            <person name="Crous P."/>
            <person name="Grigoriev I."/>
        </authorList>
    </citation>
    <scope>NUCLEOTIDE SEQUENCE</scope>
    <source>
        <strain evidence="10">CBS 122367</strain>
    </source>
</reference>
<evidence type="ECO:0000313" key="10">
    <source>
        <dbReference type="EMBL" id="KAF2688902.1"/>
    </source>
</evidence>
<dbReference type="InterPro" id="IPR029044">
    <property type="entry name" value="Nucleotide-diphossugar_trans"/>
</dbReference>
<keyword evidence="5 10" id="KW-0808">Transferase</keyword>
<comment type="subcellular location">
    <subcellularLocation>
        <location evidence="1">Cell membrane</location>
    </subcellularLocation>
</comment>
<dbReference type="GO" id="GO:0005886">
    <property type="term" value="C:plasma membrane"/>
    <property type="evidence" value="ECO:0007669"/>
    <property type="project" value="UniProtKB-SubCell"/>
</dbReference>
<dbReference type="OrthoDB" id="9876900at2759"/>
<dbReference type="PANTHER" id="PTHR22913">
    <property type="entry name" value="HYALURONAN SYNTHASE"/>
    <property type="match status" value="1"/>
</dbReference>
<dbReference type="EMBL" id="MU005573">
    <property type="protein sequence ID" value="KAF2688902.1"/>
    <property type="molecule type" value="Genomic_DNA"/>
</dbReference>
<dbReference type="GO" id="GO:0050501">
    <property type="term" value="F:hyaluronan synthase activity"/>
    <property type="evidence" value="ECO:0007669"/>
    <property type="project" value="TreeGrafter"/>
</dbReference>
<evidence type="ECO:0000256" key="5">
    <source>
        <dbReference type="ARBA" id="ARBA00022679"/>
    </source>
</evidence>
<evidence type="ECO:0000313" key="11">
    <source>
        <dbReference type="Proteomes" id="UP000799291"/>
    </source>
</evidence>